<keyword evidence="10" id="KW-1133">Transmembrane helix</keyword>
<dbReference type="GO" id="GO:0016020">
    <property type="term" value="C:membrane"/>
    <property type="evidence" value="ECO:0007669"/>
    <property type="project" value="InterPro"/>
</dbReference>
<feature type="active site" evidence="6">
    <location>
        <position position="524"/>
    </location>
</feature>
<dbReference type="GO" id="GO:0005975">
    <property type="term" value="P:carbohydrate metabolic process"/>
    <property type="evidence" value="ECO:0007669"/>
    <property type="project" value="InterPro"/>
</dbReference>
<evidence type="ECO:0000256" key="3">
    <source>
        <dbReference type="ARBA" id="ARBA00007658"/>
    </source>
</evidence>
<feature type="disulfide bond" evidence="8">
    <location>
        <begin position="416"/>
        <end position="445"/>
    </location>
</feature>
<dbReference type="SUPFAM" id="SSF48225">
    <property type="entry name" value="Seven-hairpin glycosidases"/>
    <property type="match status" value="1"/>
</dbReference>
<feature type="active site" evidence="6">
    <location>
        <position position="341"/>
    </location>
</feature>
<gene>
    <name evidence="11" type="ORF">BDU57DRAFT_522197</name>
</gene>
<sequence>MRRIKVPRGARPYQPMSRQHKRTLAWLLFGTITFGAYYLWSARPVDPLAVPFESHETYMNGHSRHMSLTSRQSYDWKQAPFIHKIDSYIQLPNEPVQTLPKVQFDFPLESPSQRRWREERRTAVRDEFKRSWESYREFAWGQDELKPIEGKGLDTFGGWGATLVDSLDTLWIMGFKEYFDEAVEAVAAIDFGKSDMKAVSVFETTIRYLGGLLSAYDLSHEPVLLEKAIQLGEMLYRAFDTTNNTPQSYMNIEDAKIAGRSEFPAEVNMCFACLGSLTMEFTRLAQITSQAKYYDIVAKITIMMDRTQNSTQVPGLWPTIINAATEQFDQSRFFSIGALADSTYEYFPKMHALLGGVDPVYEKLYKDSALMIDKHMLFRAAIPDEKKGADLLFCGDIYSDTDGELKLHSDLQHLTCFIGGMFGLAGRLFQNDNHIDLGAKLTKGCIYAYAAMPTGIMPETFSMMPCASRTSCMWNEAAWHDAAINSCGNKNSDNNVADDASTTCRPPPRGFKEISNSRYLLRPEAIESVFIMYRITGDRSYLDHAWDMFTSVVTASRTPYANGQIRDVTIVARPAQRGGTLSKDDNVEDKMESFWTAETLKYFYLVFSREDMISLDDWVFNTEAHPFRRPRGRA</sequence>
<feature type="active site" description="Proton donor" evidence="6">
    <location>
        <position position="203"/>
    </location>
</feature>
<protein>
    <recommendedName>
        <fullName evidence="9">alpha-1,2-Mannosidase</fullName>
        <ecNumber evidence="9">3.2.1.-</ecNumber>
    </recommendedName>
</protein>
<evidence type="ECO:0000256" key="6">
    <source>
        <dbReference type="PIRSR" id="PIRSR601382-1"/>
    </source>
</evidence>
<evidence type="ECO:0000256" key="9">
    <source>
        <dbReference type="RuleBase" id="RU361193"/>
    </source>
</evidence>
<keyword evidence="7" id="KW-0106">Calcium</keyword>
<evidence type="ECO:0000256" key="4">
    <source>
        <dbReference type="ARBA" id="ARBA00022801"/>
    </source>
</evidence>
<dbReference type="FunFam" id="1.50.10.10:FF:000037">
    <property type="entry name" value="alpha-1,2-Mannosidase"/>
    <property type="match status" value="1"/>
</dbReference>
<dbReference type="EMBL" id="ML979139">
    <property type="protein sequence ID" value="KAF1913341.1"/>
    <property type="molecule type" value="Genomic_DNA"/>
</dbReference>
<evidence type="ECO:0000256" key="5">
    <source>
        <dbReference type="ARBA" id="ARBA00023157"/>
    </source>
</evidence>
<keyword evidence="9" id="KW-0326">Glycosidase</keyword>
<accession>A0A6A5QCK6</accession>
<keyword evidence="5 8" id="KW-1015">Disulfide bond</keyword>
<evidence type="ECO:0000313" key="12">
    <source>
        <dbReference type="Proteomes" id="UP000800096"/>
    </source>
</evidence>
<keyword evidence="10" id="KW-0472">Membrane</keyword>
<dbReference type="Proteomes" id="UP000800096">
    <property type="component" value="Unassembled WGS sequence"/>
</dbReference>
<keyword evidence="4 9" id="KW-0378">Hydrolase</keyword>
<dbReference type="InterPro" id="IPR001382">
    <property type="entry name" value="Glyco_hydro_47"/>
</dbReference>
<comment type="pathway">
    <text evidence="2">Protein modification; protein glycosylation.</text>
</comment>
<dbReference type="InterPro" id="IPR050749">
    <property type="entry name" value="Glycosyl_Hydrolase_47"/>
</dbReference>
<dbReference type="OrthoDB" id="8118055at2759"/>
<organism evidence="11 12">
    <name type="scientific">Ampelomyces quisqualis</name>
    <name type="common">Powdery mildew agent</name>
    <dbReference type="NCBI Taxonomy" id="50730"/>
    <lineage>
        <taxon>Eukaryota</taxon>
        <taxon>Fungi</taxon>
        <taxon>Dikarya</taxon>
        <taxon>Ascomycota</taxon>
        <taxon>Pezizomycotina</taxon>
        <taxon>Dothideomycetes</taxon>
        <taxon>Pleosporomycetidae</taxon>
        <taxon>Pleosporales</taxon>
        <taxon>Pleosporineae</taxon>
        <taxon>Phaeosphaeriaceae</taxon>
        <taxon>Ampelomyces</taxon>
    </lineage>
</organism>
<dbReference type="Gene3D" id="1.50.10.10">
    <property type="match status" value="1"/>
</dbReference>
<dbReference type="GO" id="GO:0005509">
    <property type="term" value="F:calcium ion binding"/>
    <property type="evidence" value="ECO:0007669"/>
    <property type="project" value="InterPro"/>
</dbReference>
<dbReference type="PANTHER" id="PTHR11742:SF29">
    <property type="entry name" value="ALPHA-1,2-MANNOSIDASE"/>
    <property type="match status" value="1"/>
</dbReference>
<dbReference type="GO" id="GO:0005783">
    <property type="term" value="C:endoplasmic reticulum"/>
    <property type="evidence" value="ECO:0007669"/>
    <property type="project" value="TreeGrafter"/>
</dbReference>
<feature type="active site" description="Proton donor" evidence="6">
    <location>
        <position position="459"/>
    </location>
</feature>
<name>A0A6A5QCK6_AMPQU</name>
<evidence type="ECO:0000256" key="2">
    <source>
        <dbReference type="ARBA" id="ARBA00004922"/>
    </source>
</evidence>
<evidence type="ECO:0000313" key="11">
    <source>
        <dbReference type="EMBL" id="KAF1913341.1"/>
    </source>
</evidence>
<dbReference type="Pfam" id="PF01532">
    <property type="entry name" value="Glyco_hydro_47"/>
    <property type="match status" value="1"/>
</dbReference>
<reference evidence="11" key="1">
    <citation type="journal article" date="2020" name="Stud. Mycol.">
        <title>101 Dothideomycetes genomes: a test case for predicting lifestyles and emergence of pathogens.</title>
        <authorList>
            <person name="Haridas S."/>
            <person name="Albert R."/>
            <person name="Binder M."/>
            <person name="Bloem J."/>
            <person name="Labutti K."/>
            <person name="Salamov A."/>
            <person name="Andreopoulos B."/>
            <person name="Baker S."/>
            <person name="Barry K."/>
            <person name="Bills G."/>
            <person name="Bluhm B."/>
            <person name="Cannon C."/>
            <person name="Castanera R."/>
            <person name="Culley D."/>
            <person name="Daum C."/>
            <person name="Ezra D."/>
            <person name="Gonzalez J."/>
            <person name="Henrissat B."/>
            <person name="Kuo A."/>
            <person name="Liang C."/>
            <person name="Lipzen A."/>
            <person name="Lutzoni F."/>
            <person name="Magnuson J."/>
            <person name="Mondo S."/>
            <person name="Nolan M."/>
            <person name="Ohm R."/>
            <person name="Pangilinan J."/>
            <person name="Park H.-J."/>
            <person name="Ramirez L."/>
            <person name="Alfaro M."/>
            <person name="Sun H."/>
            <person name="Tritt A."/>
            <person name="Yoshinaga Y."/>
            <person name="Zwiers L.-H."/>
            <person name="Turgeon B."/>
            <person name="Goodwin S."/>
            <person name="Spatafora J."/>
            <person name="Crous P."/>
            <person name="Grigoriev I."/>
        </authorList>
    </citation>
    <scope>NUCLEOTIDE SEQUENCE</scope>
    <source>
        <strain evidence="11">HMLAC05119</strain>
    </source>
</reference>
<dbReference type="PRINTS" id="PR00747">
    <property type="entry name" value="GLYHDRLASE47"/>
</dbReference>
<keyword evidence="12" id="KW-1185">Reference proteome</keyword>
<dbReference type="AlphaFoldDB" id="A0A6A5QCK6"/>
<comment type="cofactor">
    <cofactor evidence="1 7">
        <name>Ca(2+)</name>
        <dbReference type="ChEBI" id="CHEBI:29108"/>
    </cofactor>
</comment>
<evidence type="ECO:0000256" key="8">
    <source>
        <dbReference type="PIRSR" id="PIRSR601382-3"/>
    </source>
</evidence>
<dbReference type="EC" id="3.2.1.-" evidence="9"/>
<evidence type="ECO:0000256" key="1">
    <source>
        <dbReference type="ARBA" id="ARBA00001913"/>
    </source>
</evidence>
<dbReference type="InterPro" id="IPR012341">
    <property type="entry name" value="6hp_glycosidase-like_sf"/>
</dbReference>
<evidence type="ECO:0000256" key="7">
    <source>
        <dbReference type="PIRSR" id="PIRSR601382-2"/>
    </source>
</evidence>
<comment type="similarity">
    <text evidence="3 9">Belongs to the glycosyl hydrolase 47 family.</text>
</comment>
<dbReference type="UniPathway" id="UPA00378"/>
<keyword evidence="7" id="KW-0479">Metal-binding</keyword>
<dbReference type="GO" id="GO:0036503">
    <property type="term" value="P:ERAD pathway"/>
    <property type="evidence" value="ECO:0007669"/>
    <property type="project" value="UniProtKB-ARBA"/>
</dbReference>
<keyword evidence="10" id="KW-0812">Transmembrane</keyword>
<evidence type="ECO:0000256" key="10">
    <source>
        <dbReference type="SAM" id="Phobius"/>
    </source>
</evidence>
<dbReference type="GO" id="GO:0004571">
    <property type="term" value="F:mannosyl-oligosaccharide 1,2-alpha-mannosidase activity"/>
    <property type="evidence" value="ECO:0007669"/>
    <property type="project" value="InterPro"/>
</dbReference>
<proteinExistence type="inferred from homology"/>
<feature type="binding site" evidence="7">
    <location>
        <position position="622"/>
    </location>
    <ligand>
        <name>Ca(2+)</name>
        <dbReference type="ChEBI" id="CHEBI:29108"/>
    </ligand>
</feature>
<dbReference type="PANTHER" id="PTHR11742">
    <property type="entry name" value="MANNOSYL-OLIGOSACCHARIDE ALPHA-1,2-MANNOSIDASE-RELATED"/>
    <property type="match status" value="1"/>
</dbReference>
<dbReference type="InterPro" id="IPR036026">
    <property type="entry name" value="Seven-hairpin_glycosidases"/>
</dbReference>
<feature type="transmembrane region" description="Helical" evidence="10">
    <location>
        <begin position="21"/>
        <end position="40"/>
    </location>
</feature>